<organism evidence="9 10">
    <name type="scientific">Clavelina lepadiformis</name>
    <name type="common">Light-bulb sea squirt</name>
    <name type="synonym">Ascidia lepadiformis</name>
    <dbReference type="NCBI Taxonomy" id="159417"/>
    <lineage>
        <taxon>Eukaryota</taxon>
        <taxon>Metazoa</taxon>
        <taxon>Chordata</taxon>
        <taxon>Tunicata</taxon>
        <taxon>Ascidiacea</taxon>
        <taxon>Aplousobranchia</taxon>
        <taxon>Clavelinidae</taxon>
        <taxon>Clavelina</taxon>
    </lineage>
</organism>
<evidence type="ECO:0000256" key="2">
    <source>
        <dbReference type="ARBA" id="ARBA00008300"/>
    </source>
</evidence>
<dbReference type="PANTHER" id="PTHR13390">
    <property type="entry name" value="LIPASE"/>
    <property type="match status" value="1"/>
</dbReference>
<dbReference type="Gene3D" id="3.40.50.1820">
    <property type="entry name" value="alpha/beta hydrolase"/>
    <property type="match status" value="1"/>
</dbReference>
<dbReference type="Pfam" id="PF10230">
    <property type="entry name" value="LIDHydrolase"/>
    <property type="match status" value="1"/>
</dbReference>
<dbReference type="EMBL" id="CAWYQH010000119">
    <property type="protein sequence ID" value="CAK8691320.1"/>
    <property type="molecule type" value="Genomic_DNA"/>
</dbReference>
<accession>A0ABP0GMD9</accession>
<comment type="caution">
    <text evidence="9">The sequence shown here is derived from an EMBL/GenBank/DDBJ whole genome shotgun (WGS) entry which is preliminary data.</text>
</comment>
<dbReference type="PANTHER" id="PTHR13390:SF0">
    <property type="entry name" value="LIPID DROPLET-ASSOCIATED HYDROLASE"/>
    <property type="match status" value="1"/>
</dbReference>
<keyword evidence="4" id="KW-0551">Lipid droplet</keyword>
<evidence type="ECO:0000256" key="8">
    <source>
        <dbReference type="ARBA" id="ARBA00049527"/>
    </source>
</evidence>
<evidence type="ECO:0000256" key="5">
    <source>
        <dbReference type="ARBA" id="ARBA00022801"/>
    </source>
</evidence>
<evidence type="ECO:0000256" key="4">
    <source>
        <dbReference type="ARBA" id="ARBA00022677"/>
    </source>
</evidence>
<reference evidence="9 10" key="1">
    <citation type="submission" date="2024-02" db="EMBL/GenBank/DDBJ databases">
        <authorList>
            <person name="Daric V."/>
            <person name="Darras S."/>
        </authorList>
    </citation>
    <scope>NUCLEOTIDE SEQUENCE [LARGE SCALE GENOMIC DNA]</scope>
</reference>
<evidence type="ECO:0000256" key="1">
    <source>
        <dbReference type="ARBA" id="ARBA00004502"/>
    </source>
</evidence>
<dbReference type="InterPro" id="IPR019363">
    <property type="entry name" value="LDAH"/>
</dbReference>
<evidence type="ECO:0000256" key="7">
    <source>
        <dbReference type="ARBA" id="ARBA00039150"/>
    </source>
</evidence>
<evidence type="ECO:0000313" key="10">
    <source>
        <dbReference type="Proteomes" id="UP001642483"/>
    </source>
</evidence>
<protein>
    <recommendedName>
        <fullName evidence="3">Lipid droplet-associated hydrolase</fullName>
        <ecNumber evidence="7">3.1.1.13</ecNumber>
    </recommendedName>
    <alternativeName>
        <fullName evidence="6">Lipid droplet-associated serine hydrolase</fullName>
    </alternativeName>
</protein>
<dbReference type="SUPFAM" id="SSF53474">
    <property type="entry name" value="alpha/beta-Hydrolases"/>
    <property type="match status" value="1"/>
</dbReference>
<sequence>MSGKCKYFWKLQSGLAINHMKFDGNLEVEKISKKKHPIVFVIIPGNPGLIHFYEKFSEVLYSTTDIPVWGVSHTGHTKTDKQFDHPDVLDCGLECQIEHKIDFLKQEVFPNADKVILIGHSIGCYIILQIMDKMKEYRSRFEKGVLLFPTIERMRHSPNGKLMTPILSYGRWLYVFLAGIFNLLPNFVLCRLVPCLTSSERCVSDTVLEHLCPKVADCCTYMALEEMYEVNKRDDEIIKRNIDKLIFYYGAADRWCPASCYHDLKNLFKHRPNCAIHLCEQNVQHAFMLEHSAFIADLVAKWVFPVVVN</sequence>
<proteinExistence type="inferred from homology"/>
<evidence type="ECO:0000313" key="9">
    <source>
        <dbReference type="EMBL" id="CAK8691320.1"/>
    </source>
</evidence>
<dbReference type="EC" id="3.1.1.13" evidence="7"/>
<dbReference type="InterPro" id="IPR029058">
    <property type="entry name" value="AB_hydrolase_fold"/>
</dbReference>
<evidence type="ECO:0000256" key="6">
    <source>
        <dbReference type="ARBA" id="ARBA00031924"/>
    </source>
</evidence>
<gene>
    <name evidence="9" type="ORF">CVLEPA_LOCUS23888</name>
</gene>
<evidence type="ECO:0000256" key="3">
    <source>
        <dbReference type="ARBA" id="ARBA00019242"/>
    </source>
</evidence>
<name>A0ABP0GMD9_CLALP</name>
<comment type="subcellular location">
    <subcellularLocation>
        <location evidence="1">Lipid droplet</location>
    </subcellularLocation>
</comment>
<keyword evidence="10" id="KW-1185">Reference proteome</keyword>
<comment type="similarity">
    <text evidence="2">Belongs to the AB hydrolase superfamily. LDAH family.</text>
</comment>
<comment type="catalytic activity">
    <reaction evidence="8">
        <text>a cholesterol ester + H2O = cholesterol + a fatty acid + H(+)</text>
        <dbReference type="Rhea" id="RHEA:36403"/>
        <dbReference type="ChEBI" id="CHEBI:15377"/>
        <dbReference type="ChEBI" id="CHEBI:15378"/>
        <dbReference type="ChEBI" id="CHEBI:16113"/>
        <dbReference type="ChEBI" id="CHEBI:17002"/>
        <dbReference type="ChEBI" id="CHEBI:28868"/>
        <dbReference type="EC" id="3.1.1.13"/>
    </reaction>
    <physiologicalReaction direction="left-to-right" evidence="8">
        <dbReference type="Rhea" id="RHEA:36404"/>
    </physiologicalReaction>
</comment>
<dbReference type="Proteomes" id="UP001642483">
    <property type="component" value="Unassembled WGS sequence"/>
</dbReference>
<keyword evidence="5" id="KW-0378">Hydrolase</keyword>